<dbReference type="Gene3D" id="2.10.70.10">
    <property type="entry name" value="Complement Module, domain 1"/>
    <property type="match status" value="1"/>
</dbReference>
<dbReference type="EMBL" id="JAAIKE010000001">
    <property type="protein sequence ID" value="NEX45404.1"/>
    <property type="molecule type" value="Genomic_DNA"/>
</dbReference>
<name>A0A6B3RH86_9RHOB</name>
<dbReference type="Proteomes" id="UP000481421">
    <property type="component" value="Unassembled WGS sequence"/>
</dbReference>
<evidence type="ECO:0000313" key="2">
    <source>
        <dbReference type="Proteomes" id="UP000481421"/>
    </source>
</evidence>
<dbReference type="RefSeq" id="WP_164609403.1">
    <property type="nucleotide sequence ID" value="NZ_JAAIKE010000001.1"/>
</dbReference>
<gene>
    <name evidence="1" type="ORF">G3572_04255</name>
</gene>
<proteinExistence type="predicted"/>
<dbReference type="AlphaFoldDB" id="A0A6B3RH86"/>
<dbReference type="InterPro" id="IPR019600">
    <property type="entry name" value="Hemin_uptake_protein_HemP"/>
</dbReference>
<accession>A0A6B3RH86</accession>
<reference evidence="1 2" key="1">
    <citation type="submission" date="2020-02" db="EMBL/GenBank/DDBJ databases">
        <title>Rhodobacter algicola sp. nov., isolated from microalga culture.</title>
        <authorList>
            <person name="Park C.-Y."/>
        </authorList>
    </citation>
    <scope>NUCLEOTIDE SEQUENCE [LARGE SCALE GENOMIC DNA]</scope>
    <source>
        <strain evidence="1 2">ETT8</strain>
    </source>
</reference>
<keyword evidence="2" id="KW-1185">Reference proteome</keyword>
<comment type="caution">
    <text evidence="1">The sequence shown here is derived from an EMBL/GenBank/DDBJ whole genome shotgun (WGS) entry which is preliminary data.</text>
</comment>
<evidence type="ECO:0000313" key="1">
    <source>
        <dbReference type="EMBL" id="NEX45404.1"/>
    </source>
</evidence>
<protein>
    <submittedName>
        <fullName evidence="1">Hemin uptake protein HemP</fullName>
    </submittedName>
</protein>
<dbReference type="Pfam" id="PF10636">
    <property type="entry name" value="hemP"/>
    <property type="match status" value="1"/>
</dbReference>
<sequence>MQDTPPPAPPQPDLASAPLHEALSLTQGGQVAHIALDGQVYVLRITRGGKLILTK</sequence>
<organism evidence="1 2">
    <name type="scientific">Pseudotabrizicola algicola</name>
    <dbReference type="NCBI Taxonomy" id="2709381"/>
    <lineage>
        <taxon>Bacteria</taxon>
        <taxon>Pseudomonadati</taxon>
        <taxon>Pseudomonadota</taxon>
        <taxon>Alphaproteobacteria</taxon>
        <taxon>Rhodobacterales</taxon>
        <taxon>Paracoccaceae</taxon>
        <taxon>Pseudotabrizicola</taxon>
    </lineage>
</organism>